<organism evidence="3 4">
    <name type="scientific">Caenorhabditis remanei</name>
    <name type="common">Caenorhabditis vulgaris</name>
    <dbReference type="NCBI Taxonomy" id="31234"/>
    <lineage>
        <taxon>Eukaryota</taxon>
        <taxon>Metazoa</taxon>
        <taxon>Ecdysozoa</taxon>
        <taxon>Nematoda</taxon>
        <taxon>Chromadorea</taxon>
        <taxon>Rhabditida</taxon>
        <taxon>Rhabditina</taxon>
        <taxon>Rhabditomorpha</taxon>
        <taxon>Rhabditoidea</taxon>
        <taxon>Rhabditidae</taxon>
        <taxon>Peloderinae</taxon>
        <taxon>Caenorhabditis</taxon>
    </lineage>
</organism>
<protein>
    <recommendedName>
        <fullName evidence="1">Poly [ADP-ribose] polymerase</fullName>
        <shortName evidence="1">PARP</shortName>
        <ecNumber evidence="1">2.4.2.-</ecNumber>
    </recommendedName>
</protein>
<dbReference type="Proteomes" id="UP000483820">
    <property type="component" value="Chromosome II"/>
</dbReference>
<dbReference type="Pfam" id="PF00644">
    <property type="entry name" value="PARP"/>
    <property type="match status" value="1"/>
</dbReference>
<dbReference type="EMBL" id="WUAV01000002">
    <property type="protein sequence ID" value="KAF1763752.1"/>
    <property type="molecule type" value="Genomic_DNA"/>
</dbReference>
<dbReference type="KEGG" id="crq:GCK72_003697"/>
<dbReference type="EC" id="2.4.2.-" evidence="1"/>
<feature type="domain" description="PARP catalytic" evidence="2">
    <location>
        <begin position="1"/>
        <end position="138"/>
    </location>
</feature>
<dbReference type="GeneID" id="9806917"/>
<dbReference type="PROSITE" id="PS51059">
    <property type="entry name" value="PARP_CATALYTIC"/>
    <property type="match status" value="1"/>
</dbReference>
<reference evidence="3 4" key="1">
    <citation type="submission" date="2019-12" db="EMBL/GenBank/DDBJ databases">
        <title>Chromosome-level assembly of the Caenorhabditis remanei genome.</title>
        <authorList>
            <person name="Teterina A.A."/>
            <person name="Willis J.H."/>
            <person name="Phillips P.C."/>
        </authorList>
    </citation>
    <scope>NUCLEOTIDE SEQUENCE [LARGE SCALE GENOMIC DNA]</scope>
    <source>
        <strain evidence="3 4">PX506</strain>
        <tissue evidence="3">Whole organism</tissue>
    </source>
</reference>
<proteinExistence type="predicted"/>
<sequence>MFSRVSVSDPAAARAAISSCSRRLSAICCCWISADATICSRNIRSVSVETANPLVLYGSEVDADEQVQQNKKLSVYAAGRHTPKETVDINGIPAFKCGLEEIEEETQLLYDEYVMFDQERFKIKYVVEVKVEKMTAAEMMA</sequence>
<dbReference type="AlphaFoldDB" id="A0A6A5HBI1"/>
<comment type="caution">
    <text evidence="3">The sequence shown here is derived from an EMBL/GenBank/DDBJ whole genome shotgun (WGS) entry which is preliminary data.</text>
</comment>
<dbReference type="CTD" id="9806917"/>
<evidence type="ECO:0000259" key="2">
    <source>
        <dbReference type="PROSITE" id="PS51059"/>
    </source>
</evidence>
<dbReference type="GO" id="GO:0003950">
    <property type="term" value="F:NAD+ poly-ADP-ribosyltransferase activity"/>
    <property type="evidence" value="ECO:0007669"/>
    <property type="project" value="UniProtKB-UniRule"/>
</dbReference>
<evidence type="ECO:0000313" key="4">
    <source>
        <dbReference type="Proteomes" id="UP000483820"/>
    </source>
</evidence>
<name>A0A6A5HBI1_CAERE</name>
<keyword evidence="1" id="KW-0808">Transferase</keyword>
<gene>
    <name evidence="3" type="ORF">GCK72_003697</name>
</gene>
<evidence type="ECO:0000256" key="1">
    <source>
        <dbReference type="RuleBase" id="RU362114"/>
    </source>
</evidence>
<keyword evidence="1" id="KW-0328">Glycosyltransferase</keyword>
<dbReference type="Gene3D" id="3.90.228.10">
    <property type="match status" value="1"/>
</dbReference>
<evidence type="ECO:0000313" key="3">
    <source>
        <dbReference type="EMBL" id="KAF1763752.1"/>
    </source>
</evidence>
<dbReference type="SUPFAM" id="SSF56399">
    <property type="entry name" value="ADP-ribosylation"/>
    <property type="match status" value="1"/>
</dbReference>
<dbReference type="InterPro" id="IPR012317">
    <property type="entry name" value="Poly(ADP-ribose)pol_cat_dom"/>
</dbReference>
<accession>A0A6A5HBI1</accession>
<dbReference type="RefSeq" id="XP_053588391.1">
    <property type="nucleotide sequence ID" value="XM_053724197.1"/>
</dbReference>
<keyword evidence="1" id="KW-0520">NAD</keyword>